<reference evidence="1 2" key="1">
    <citation type="submission" date="2016-11" db="EMBL/GenBank/DDBJ databases">
        <title>The macronuclear genome of Stentor coeruleus: a giant cell with tiny introns.</title>
        <authorList>
            <person name="Slabodnick M."/>
            <person name="Ruby J.G."/>
            <person name="Reiff S.B."/>
            <person name="Swart E.C."/>
            <person name="Gosai S."/>
            <person name="Prabakaran S."/>
            <person name="Witkowska E."/>
            <person name="Larue G.E."/>
            <person name="Fisher S."/>
            <person name="Freeman R.M."/>
            <person name="Gunawardena J."/>
            <person name="Chu W."/>
            <person name="Stover N.A."/>
            <person name="Gregory B.D."/>
            <person name="Nowacki M."/>
            <person name="Derisi J."/>
            <person name="Roy S.W."/>
            <person name="Marshall W.F."/>
            <person name="Sood P."/>
        </authorList>
    </citation>
    <scope>NUCLEOTIDE SEQUENCE [LARGE SCALE GENOMIC DNA]</scope>
    <source>
        <strain evidence="1">WM001</strain>
    </source>
</reference>
<evidence type="ECO:0000313" key="2">
    <source>
        <dbReference type="Proteomes" id="UP000187209"/>
    </source>
</evidence>
<dbReference type="EMBL" id="MPUH01002567">
    <property type="protein sequence ID" value="OMJ65008.1"/>
    <property type="molecule type" value="Genomic_DNA"/>
</dbReference>
<dbReference type="Proteomes" id="UP000187209">
    <property type="component" value="Unassembled WGS sequence"/>
</dbReference>
<keyword evidence="2" id="KW-1185">Reference proteome</keyword>
<name>A0A1R2AKF3_9CILI</name>
<evidence type="ECO:0000313" key="1">
    <source>
        <dbReference type="EMBL" id="OMJ65008.1"/>
    </source>
</evidence>
<organism evidence="1 2">
    <name type="scientific">Stentor coeruleus</name>
    <dbReference type="NCBI Taxonomy" id="5963"/>
    <lineage>
        <taxon>Eukaryota</taxon>
        <taxon>Sar</taxon>
        <taxon>Alveolata</taxon>
        <taxon>Ciliophora</taxon>
        <taxon>Postciliodesmatophora</taxon>
        <taxon>Heterotrichea</taxon>
        <taxon>Heterotrichida</taxon>
        <taxon>Stentoridae</taxon>
        <taxon>Stentor</taxon>
    </lineage>
</organism>
<protein>
    <submittedName>
        <fullName evidence="1">Uncharacterized protein</fullName>
    </submittedName>
</protein>
<comment type="caution">
    <text evidence="1">The sequence shown here is derived from an EMBL/GenBank/DDBJ whole genome shotgun (WGS) entry which is preliminary data.</text>
</comment>
<sequence>MMHTNFIANKQQMQKTRIDVLLSPINGKSNSVFILELKKTESSEKIEKIINDAFVQVFSRKYADYVLERAEEQENSHWKNFCIRVIAIKELIFDKEGLQKACETYEQNKGMENSLIDLLKPITSSISEYPCKSENSKS</sequence>
<dbReference type="AlphaFoldDB" id="A0A1R2AKF3"/>
<gene>
    <name evidence="1" type="ORF">SteCoe_39859</name>
</gene>
<proteinExistence type="predicted"/>
<accession>A0A1R2AKF3</accession>